<proteinExistence type="predicted"/>
<dbReference type="GO" id="GO:0005783">
    <property type="term" value="C:endoplasmic reticulum"/>
    <property type="evidence" value="ECO:0007669"/>
    <property type="project" value="TreeGrafter"/>
</dbReference>
<feature type="compositionally biased region" description="Polar residues" evidence="2">
    <location>
        <begin position="164"/>
        <end position="197"/>
    </location>
</feature>
<sequence>MKWFEGAVADAISESRAKRALFVVVILHAPGVSLNMKWFEGAVADAISESRAKRALFVVVILHAPETHDEKSTKMTHFWEEIDETCDGQMMVAIRIFDGTQEAKQFAQIYPVPIIPASYIIDLHGKPLDVITITEGMDDVVFTSRVRTAAAAMRSVGTAKSKDGPSSSTTAPSDSGDSNIAATTPQNENGQPRTSDMTAEEKAKRARELLQQKHAADEERRKKEEHEKELERRNAGKLMAEARAAREEREARELAEQRRRDKLESQQQLKRLREQIKADREERQRREARNMTAESVCNIKPSENKTPIQQPIPSEECRIQCRFPDGSTLIHQFPSSSKFDELIELVRQKRSSSAMVPSGGSGLVSLVQYVLVAPFQVLYHLVLSFFGYGTTNVATHPSRSDGGTDRGNNYISGDSGRFSRQEGNIRRFHNEDDSASRDHDDEARWNGNSTQQL</sequence>
<feature type="region of interest" description="Disordered" evidence="2">
    <location>
        <begin position="395"/>
        <end position="453"/>
    </location>
</feature>
<dbReference type="Gene3D" id="3.10.20.90">
    <property type="entry name" value="Phosphatidylinositol 3-kinase Catalytic Subunit, Chain A, domain 1"/>
    <property type="match status" value="1"/>
</dbReference>
<reference evidence="5" key="1">
    <citation type="submission" date="2016-05" db="UniProtKB">
        <authorList>
            <consortium name="WormBaseParasite"/>
        </authorList>
    </citation>
    <scope>IDENTIFICATION</scope>
</reference>
<feature type="compositionally biased region" description="Basic and acidic residues" evidence="2">
    <location>
        <begin position="417"/>
        <end position="444"/>
    </location>
</feature>
<dbReference type="PANTHER" id="PTHR46424">
    <property type="entry name" value="UBX DOMAIN-CONTAINING PROTEIN 4"/>
    <property type="match status" value="1"/>
</dbReference>
<dbReference type="Pfam" id="PF23187">
    <property type="entry name" value="UBX7_N"/>
    <property type="match status" value="1"/>
</dbReference>
<dbReference type="Proteomes" id="UP000036681">
    <property type="component" value="Unplaced"/>
</dbReference>
<evidence type="ECO:0000313" key="5">
    <source>
        <dbReference type="WBParaSite" id="ALUE_0001649801-mRNA-1"/>
    </source>
</evidence>
<dbReference type="PROSITE" id="PS50033">
    <property type="entry name" value="UBX"/>
    <property type="match status" value="1"/>
</dbReference>
<evidence type="ECO:0000256" key="2">
    <source>
        <dbReference type="SAM" id="MobiDB-lite"/>
    </source>
</evidence>
<feature type="region of interest" description="Disordered" evidence="2">
    <location>
        <begin position="155"/>
        <end position="294"/>
    </location>
</feature>
<dbReference type="Pfam" id="PF00789">
    <property type="entry name" value="UBX"/>
    <property type="match status" value="1"/>
</dbReference>
<accession>A0A0M3IEH3</accession>
<dbReference type="SUPFAM" id="SSF54236">
    <property type="entry name" value="Ubiquitin-like"/>
    <property type="match status" value="1"/>
</dbReference>
<evidence type="ECO:0000259" key="3">
    <source>
        <dbReference type="PROSITE" id="PS50033"/>
    </source>
</evidence>
<protein>
    <recommendedName>
        <fullName evidence="1">UBX domain-containing protein 4</fullName>
    </recommendedName>
</protein>
<organism evidence="4 5">
    <name type="scientific">Ascaris lumbricoides</name>
    <name type="common">Giant roundworm</name>
    <dbReference type="NCBI Taxonomy" id="6252"/>
    <lineage>
        <taxon>Eukaryota</taxon>
        <taxon>Metazoa</taxon>
        <taxon>Ecdysozoa</taxon>
        <taxon>Nematoda</taxon>
        <taxon>Chromadorea</taxon>
        <taxon>Rhabditida</taxon>
        <taxon>Spirurina</taxon>
        <taxon>Ascaridomorpha</taxon>
        <taxon>Ascaridoidea</taxon>
        <taxon>Ascarididae</taxon>
        <taxon>Ascaris</taxon>
    </lineage>
</organism>
<dbReference type="InterPro" id="IPR029071">
    <property type="entry name" value="Ubiquitin-like_domsf"/>
</dbReference>
<dbReference type="AlphaFoldDB" id="A0A0M3IEH3"/>
<feature type="compositionally biased region" description="Basic and acidic residues" evidence="2">
    <location>
        <begin position="271"/>
        <end position="289"/>
    </location>
</feature>
<feature type="domain" description="UBX" evidence="3">
    <location>
        <begin position="312"/>
        <end position="350"/>
    </location>
</feature>
<evidence type="ECO:0000256" key="1">
    <source>
        <dbReference type="ARBA" id="ARBA00040925"/>
    </source>
</evidence>
<keyword evidence="4" id="KW-1185">Reference proteome</keyword>
<dbReference type="InterPro" id="IPR001012">
    <property type="entry name" value="UBX_dom"/>
</dbReference>
<name>A0A0M3IEH3_ASCLU</name>
<evidence type="ECO:0000313" key="4">
    <source>
        <dbReference type="Proteomes" id="UP000036681"/>
    </source>
</evidence>
<dbReference type="WBParaSite" id="ALUE_0001649801-mRNA-1">
    <property type="protein sequence ID" value="ALUE_0001649801-mRNA-1"/>
    <property type="gene ID" value="ALUE_0001649801"/>
</dbReference>
<feature type="compositionally biased region" description="Basic and acidic residues" evidence="2">
    <location>
        <begin position="243"/>
        <end position="264"/>
    </location>
</feature>
<feature type="compositionally biased region" description="Basic and acidic residues" evidence="2">
    <location>
        <begin position="199"/>
        <end position="234"/>
    </location>
</feature>
<dbReference type="PANTHER" id="PTHR46424:SF1">
    <property type="entry name" value="UBX DOMAIN-CONTAINING PROTEIN 4"/>
    <property type="match status" value="1"/>
</dbReference>
<dbReference type="GO" id="GO:0036503">
    <property type="term" value="P:ERAD pathway"/>
    <property type="evidence" value="ECO:0007669"/>
    <property type="project" value="TreeGrafter"/>
</dbReference>